<sequence>MGHGVHLLAYADRFGGSLPALRGLLAAPPLDVFTGVHVLPFFLPFDGDDAGFDPIDHTVVDPRLGSWDDVAALARVRHVTADLIVNHVSAASPEFRDWLALGEASAHDGMFLTFDTVFPGGGTEADITAFYRPRAGLPFTPYQRADGTRRLVWTTFMPTQVDLDVHHPAARGYLEHVLRALAGAGVRTVRLDAVGYAVKTAGTDSFMTAATLEFVSEIAAMAHRAGLEVLVEVHAHYTQQLAIAERVDLVYDFALPPLLLHSFGTGTVDRLVRWLEIRPTNAVTVLDTHDGIGVIDAGPSGDRPGLIDHDEMAAIFRRAEAATGGISAVASQQVAWARLPHQINSTFSSVLGADDTAYLTARAVQLFLPGRPQVYYVGLLAGENDVALWERTRVGRDVNRHHVAPGEVEEALERDVVRGLLALVRLRTEHPAFDGEFRYAQTGADGLELVWRSGEARARLAVSVAGARPTFALEWTTAEGTRRATSVAELAG</sequence>
<dbReference type="Proteomes" id="UP001595955">
    <property type="component" value="Unassembled WGS sequence"/>
</dbReference>
<gene>
    <name evidence="5" type="primary">gtfA</name>
    <name evidence="5" type="ORF">ACFO3F_00800</name>
</gene>
<dbReference type="PANTHER" id="PTHR38784">
    <property type="entry name" value="SUCROSE PHOSPHORYLASE"/>
    <property type="match status" value="1"/>
</dbReference>
<dbReference type="RefSeq" id="WP_122823015.1">
    <property type="nucleotide sequence ID" value="NZ_CP033325.1"/>
</dbReference>
<dbReference type="EMBL" id="JBHSGF010000001">
    <property type="protein sequence ID" value="MFC4553772.1"/>
    <property type="molecule type" value="Genomic_DNA"/>
</dbReference>
<dbReference type="GO" id="GO:0009018">
    <property type="term" value="F:sucrose phosphorylase activity"/>
    <property type="evidence" value="ECO:0007669"/>
    <property type="project" value="UniProtKB-EC"/>
</dbReference>
<reference evidence="6" key="1">
    <citation type="journal article" date="2019" name="Int. J. Syst. Evol. Microbiol.">
        <title>The Global Catalogue of Microorganisms (GCM) 10K type strain sequencing project: providing services to taxonomists for standard genome sequencing and annotation.</title>
        <authorList>
            <consortium name="The Broad Institute Genomics Platform"/>
            <consortium name="The Broad Institute Genome Sequencing Center for Infectious Disease"/>
            <person name="Wu L."/>
            <person name="Ma J."/>
        </authorList>
    </citation>
    <scope>NUCLEOTIDE SEQUENCE [LARGE SCALE GENOMIC DNA]</scope>
    <source>
        <strain evidence="6">JCM 3369</strain>
    </source>
</reference>
<dbReference type="Gene3D" id="2.20.220.10">
    <property type="entry name" value="alpha-Amylases"/>
    <property type="match status" value="1"/>
</dbReference>
<dbReference type="EC" id="2.4.1.7" evidence="5"/>
<evidence type="ECO:0000256" key="1">
    <source>
        <dbReference type="ARBA" id="ARBA00008452"/>
    </source>
</evidence>
<dbReference type="SMART" id="SM00642">
    <property type="entry name" value="Aamy"/>
    <property type="match status" value="1"/>
</dbReference>
<name>A0ABV9D4R8_9MICO</name>
<dbReference type="PANTHER" id="PTHR38784:SF1">
    <property type="entry name" value="SUCROSE PHOSPHORYLASE"/>
    <property type="match status" value="1"/>
</dbReference>
<feature type="domain" description="Glycosyl hydrolase family 13 catalytic" evidence="4">
    <location>
        <begin position="8"/>
        <end position="427"/>
    </location>
</feature>
<dbReference type="InterPro" id="IPR022527">
    <property type="entry name" value="Sucrose_phospho"/>
</dbReference>
<dbReference type="InterPro" id="IPR045857">
    <property type="entry name" value="O16G_dom_2"/>
</dbReference>
<evidence type="ECO:0000313" key="5">
    <source>
        <dbReference type="EMBL" id="MFC4553772.1"/>
    </source>
</evidence>
<protein>
    <submittedName>
        <fullName evidence="5">Sucrose phosphorylase</fullName>
        <ecNumber evidence="5">2.4.1.7</ecNumber>
    </submittedName>
</protein>
<dbReference type="SUPFAM" id="SSF51445">
    <property type="entry name" value="(Trans)glycosidases"/>
    <property type="match status" value="1"/>
</dbReference>
<comment type="caution">
    <text evidence="5">The sequence shown here is derived from an EMBL/GenBank/DDBJ whole genome shotgun (WGS) entry which is preliminary data.</text>
</comment>
<organism evidence="5 6">
    <name type="scientific">Georgenia faecalis</name>
    <dbReference type="NCBI Taxonomy" id="2483799"/>
    <lineage>
        <taxon>Bacteria</taxon>
        <taxon>Bacillati</taxon>
        <taxon>Actinomycetota</taxon>
        <taxon>Actinomycetes</taxon>
        <taxon>Micrococcales</taxon>
        <taxon>Bogoriellaceae</taxon>
        <taxon>Georgenia</taxon>
    </lineage>
</organism>
<evidence type="ECO:0000256" key="2">
    <source>
        <dbReference type="ARBA" id="ARBA00022676"/>
    </source>
</evidence>
<keyword evidence="3 5" id="KW-0808">Transferase</keyword>
<dbReference type="Gene3D" id="3.20.20.80">
    <property type="entry name" value="Glycosidases"/>
    <property type="match status" value="1"/>
</dbReference>
<dbReference type="InterPro" id="IPR017853">
    <property type="entry name" value="GH"/>
</dbReference>
<evidence type="ECO:0000256" key="3">
    <source>
        <dbReference type="ARBA" id="ARBA00022679"/>
    </source>
</evidence>
<dbReference type="Gene3D" id="3.90.400.10">
    <property type="entry name" value="Oligo-1,6-glucosidase, Domain 2"/>
    <property type="match status" value="1"/>
</dbReference>
<proteinExistence type="inferred from homology"/>
<dbReference type="InterPro" id="IPR006047">
    <property type="entry name" value="GH13_cat_dom"/>
</dbReference>
<dbReference type="NCBIfam" id="TIGR03852">
    <property type="entry name" value="sucrose_gtfA"/>
    <property type="match status" value="1"/>
</dbReference>
<evidence type="ECO:0000259" key="4">
    <source>
        <dbReference type="SMART" id="SM00642"/>
    </source>
</evidence>
<dbReference type="Pfam" id="PF00128">
    <property type="entry name" value="Alpha-amylase"/>
    <property type="match status" value="1"/>
</dbReference>
<keyword evidence="2 5" id="KW-0328">Glycosyltransferase</keyword>
<accession>A0ABV9D4R8</accession>
<keyword evidence="6" id="KW-1185">Reference proteome</keyword>
<comment type="similarity">
    <text evidence="1">Belongs to the glycosyl hydrolase 13 family. Sucrose phosphorylase subfamily.</text>
</comment>
<evidence type="ECO:0000313" key="6">
    <source>
        <dbReference type="Proteomes" id="UP001595955"/>
    </source>
</evidence>